<reference evidence="2" key="2">
    <citation type="submission" date="2020-09" db="EMBL/GenBank/DDBJ databases">
        <authorList>
            <person name="Sun Q."/>
            <person name="Zhou Y."/>
        </authorList>
    </citation>
    <scope>NUCLEOTIDE SEQUENCE</scope>
    <source>
        <strain evidence="2">CGMCC 1.15178</strain>
    </source>
</reference>
<name>A0A916Z436_9BACL</name>
<dbReference type="Proteomes" id="UP000612456">
    <property type="component" value="Unassembled WGS sequence"/>
</dbReference>
<feature type="transmembrane region" description="Helical" evidence="1">
    <location>
        <begin position="66"/>
        <end position="82"/>
    </location>
</feature>
<evidence type="ECO:0000313" key="2">
    <source>
        <dbReference type="EMBL" id="GGD75052.1"/>
    </source>
</evidence>
<gene>
    <name evidence="2" type="ORF">GCM10010911_36210</name>
</gene>
<keyword evidence="1" id="KW-0472">Membrane</keyword>
<dbReference type="EMBL" id="BMHP01000002">
    <property type="protein sequence ID" value="GGD75052.1"/>
    <property type="molecule type" value="Genomic_DNA"/>
</dbReference>
<protein>
    <submittedName>
        <fullName evidence="2">Uncharacterized protein</fullName>
    </submittedName>
</protein>
<evidence type="ECO:0000313" key="3">
    <source>
        <dbReference type="Proteomes" id="UP000612456"/>
    </source>
</evidence>
<reference evidence="2" key="1">
    <citation type="journal article" date="2014" name="Int. J. Syst. Evol. Microbiol.">
        <title>Complete genome sequence of Corynebacterium casei LMG S-19264T (=DSM 44701T), isolated from a smear-ripened cheese.</title>
        <authorList>
            <consortium name="US DOE Joint Genome Institute (JGI-PGF)"/>
            <person name="Walter F."/>
            <person name="Albersmeier A."/>
            <person name="Kalinowski J."/>
            <person name="Ruckert C."/>
        </authorList>
    </citation>
    <scope>NUCLEOTIDE SEQUENCE</scope>
    <source>
        <strain evidence="2">CGMCC 1.15178</strain>
    </source>
</reference>
<sequence>MLSRCISVKRWFSLLFLVIFTVFSMPTTISESVPGETTRTVVSAGMENKTSRISVSQHHVTLLEKLRLASLVSALFFAVILFRKYAIRTLLDTHVSFYPLISRCLTRLLLTPIQKTSLFV</sequence>
<dbReference type="AlphaFoldDB" id="A0A916Z436"/>
<evidence type="ECO:0000256" key="1">
    <source>
        <dbReference type="SAM" id="Phobius"/>
    </source>
</evidence>
<keyword evidence="1" id="KW-0812">Transmembrane</keyword>
<proteinExistence type="predicted"/>
<keyword evidence="3" id="KW-1185">Reference proteome</keyword>
<comment type="caution">
    <text evidence="2">The sequence shown here is derived from an EMBL/GenBank/DDBJ whole genome shotgun (WGS) entry which is preliminary data.</text>
</comment>
<accession>A0A916Z436</accession>
<keyword evidence="1" id="KW-1133">Transmembrane helix</keyword>
<dbReference type="RefSeq" id="WP_188993283.1">
    <property type="nucleotide sequence ID" value="NZ_BMHP01000002.1"/>
</dbReference>
<organism evidence="2 3">
    <name type="scientific">Paenibacillus nasutitermitis</name>
    <dbReference type="NCBI Taxonomy" id="1652958"/>
    <lineage>
        <taxon>Bacteria</taxon>
        <taxon>Bacillati</taxon>
        <taxon>Bacillota</taxon>
        <taxon>Bacilli</taxon>
        <taxon>Bacillales</taxon>
        <taxon>Paenibacillaceae</taxon>
        <taxon>Paenibacillus</taxon>
    </lineage>
</organism>